<feature type="compositionally biased region" description="Pro residues" evidence="1">
    <location>
        <begin position="74"/>
        <end position="106"/>
    </location>
</feature>
<protein>
    <submittedName>
        <fullName evidence="3">Uncharacterized protein</fullName>
    </submittedName>
</protein>
<reference evidence="3 4" key="1">
    <citation type="journal article" date="2015" name="Genome Biol. Evol.">
        <title>Phylogenomic analyses indicate that early fungi evolved digesting cell walls of algal ancestors of land plants.</title>
        <authorList>
            <person name="Chang Y."/>
            <person name="Wang S."/>
            <person name="Sekimoto S."/>
            <person name="Aerts A.L."/>
            <person name="Choi C."/>
            <person name="Clum A."/>
            <person name="LaButti K.M."/>
            <person name="Lindquist E.A."/>
            <person name="Yee Ngan C."/>
            <person name="Ohm R.A."/>
            <person name="Salamov A.A."/>
            <person name="Grigoriev I.V."/>
            <person name="Spatafora J.W."/>
            <person name="Berbee M.L."/>
        </authorList>
    </citation>
    <scope>NUCLEOTIDE SEQUENCE [LARGE SCALE GENOMIC DNA]</scope>
    <source>
        <strain evidence="3 4">JEL478</strain>
    </source>
</reference>
<feature type="signal peptide" evidence="2">
    <location>
        <begin position="1"/>
        <end position="24"/>
    </location>
</feature>
<dbReference type="EMBL" id="KQ965747">
    <property type="protein sequence ID" value="KXS17313.1"/>
    <property type="molecule type" value="Genomic_DNA"/>
</dbReference>
<evidence type="ECO:0000256" key="2">
    <source>
        <dbReference type="SAM" id="SignalP"/>
    </source>
</evidence>
<accession>A0A139ALE3</accession>
<feature type="chain" id="PRO_5007296293" evidence="2">
    <location>
        <begin position="25"/>
        <end position="144"/>
    </location>
</feature>
<dbReference type="AlphaFoldDB" id="A0A139ALE3"/>
<keyword evidence="4" id="KW-1185">Reference proteome</keyword>
<feature type="region of interest" description="Disordered" evidence="1">
    <location>
        <begin position="70"/>
        <end position="112"/>
    </location>
</feature>
<keyword evidence="2" id="KW-0732">Signal</keyword>
<evidence type="ECO:0000313" key="4">
    <source>
        <dbReference type="Proteomes" id="UP000070544"/>
    </source>
</evidence>
<evidence type="ECO:0000256" key="1">
    <source>
        <dbReference type="SAM" id="MobiDB-lite"/>
    </source>
</evidence>
<gene>
    <name evidence="3" type="ORF">M427DRAFT_43024</name>
</gene>
<sequence length="144" mass="14973">MARSSVLPSLATLVFLALLGTALAFPLNDATRSALNRRAVECKEQCITRCNAKPTAAEIATCLTGCEAKAPCASSPPPPPTPPPPPPATPPPPPATSPPPPPPASSPPAAGAINYCTVNSEDYTSLGVSDRRIKRWVNTEQENH</sequence>
<proteinExistence type="predicted"/>
<evidence type="ECO:0000313" key="3">
    <source>
        <dbReference type="EMBL" id="KXS17313.1"/>
    </source>
</evidence>
<organism evidence="3 4">
    <name type="scientific">Gonapodya prolifera (strain JEL478)</name>
    <name type="common">Monoblepharis prolifera</name>
    <dbReference type="NCBI Taxonomy" id="1344416"/>
    <lineage>
        <taxon>Eukaryota</taxon>
        <taxon>Fungi</taxon>
        <taxon>Fungi incertae sedis</taxon>
        <taxon>Chytridiomycota</taxon>
        <taxon>Chytridiomycota incertae sedis</taxon>
        <taxon>Monoblepharidomycetes</taxon>
        <taxon>Monoblepharidales</taxon>
        <taxon>Gonapodyaceae</taxon>
        <taxon>Gonapodya</taxon>
    </lineage>
</organism>
<name>A0A139ALE3_GONPJ</name>
<dbReference type="Proteomes" id="UP000070544">
    <property type="component" value="Unassembled WGS sequence"/>
</dbReference>